<evidence type="ECO:0000313" key="1">
    <source>
        <dbReference type="EMBL" id="RFN57986.1"/>
    </source>
</evidence>
<evidence type="ECO:0008006" key="3">
    <source>
        <dbReference type="Google" id="ProtNLM"/>
    </source>
</evidence>
<proteinExistence type="predicted"/>
<keyword evidence="2" id="KW-1185">Reference proteome</keyword>
<accession>A0A3E1Q776</accession>
<organism evidence="1 2">
    <name type="scientific">Marixanthomonas ophiurae</name>
    <dbReference type="NCBI Taxonomy" id="387659"/>
    <lineage>
        <taxon>Bacteria</taxon>
        <taxon>Pseudomonadati</taxon>
        <taxon>Bacteroidota</taxon>
        <taxon>Flavobacteriia</taxon>
        <taxon>Flavobacteriales</taxon>
        <taxon>Flavobacteriaceae</taxon>
        <taxon>Marixanthomonas</taxon>
    </lineage>
</organism>
<gene>
    <name evidence="1" type="ORF">DZ858_12140</name>
</gene>
<dbReference type="EMBL" id="QVID01000002">
    <property type="protein sequence ID" value="RFN57986.1"/>
    <property type="molecule type" value="Genomic_DNA"/>
</dbReference>
<dbReference type="Gene3D" id="2.40.160.130">
    <property type="entry name" value="Capsule assembly protein Wzi"/>
    <property type="match status" value="1"/>
</dbReference>
<name>A0A3E1Q776_9FLAO</name>
<dbReference type="AlphaFoldDB" id="A0A3E1Q776"/>
<protein>
    <recommendedName>
        <fullName evidence="3">Capsule assembly Wzi family protein</fullName>
    </recommendedName>
</protein>
<evidence type="ECO:0000313" key="2">
    <source>
        <dbReference type="Proteomes" id="UP000261082"/>
    </source>
</evidence>
<dbReference type="Proteomes" id="UP000261082">
    <property type="component" value="Unassembled WGS sequence"/>
</dbReference>
<comment type="caution">
    <text evidence="1">The sequence shown here is derived from an EMBL/GenBank/DDBJ whole genome shotgun (WGS) entry which is preliminary data.</text>
</comment>
<sequence length="464" mass="52630">MKLLKIYNIKPYKPCILKMKKSLIPLLVCFVFTYTLKAQKIEVESMVSATGLLAENNQLPFWLVANNNGALAPSTNGLFEASSKIVYDFNKNTSIEAKGSFFLRDGVTDKFQRNELFIRFKNKWVQATLGSENPQEKYNGLSVVDDNFLLAGNSRSIPGLLLETPKPLEIIDNFAVDLGIGHYELNDDRYVDDAKLHYKRLNVSWTFAQENTLVLGIEHYAQWSGNSPEIGKQPDSFSDFIDVFFARRAAEGSFQSDQANALGNHIGIYNFEYKFQPDIGDFSFYHQHPFEDGSGTRLKNFPDGIWGISYMPNTIDYTSFLTGLVLEYVQTTNQSGGSGRSGIDNYFNSGVYRSGWTYDANIIGLPFIYRDDTGLKIANNRLRAINLGFSAANKQWSYLFKTTYVENLGIYPEPIIPKDRSVYTLFKTQYDFEKLGSISLMLGYDFNDLRDDNYGGGLTYSYSF</sequence>
<reference evidence="1 2" key="1">
    <citation type="journal article" date="2007" name="Int. J. Syst. Evol. Microbiol.">
        <title>Marixanthomonas ophiurae gen. nov., sp. nov., a marine bacterium of the family Flavobacteriaceae isolated from a deep-sea brittle star.</title>
        <authorList>
            <person name="Romanenko L.A."/>
            <person name="Uchino M."/>
            <person name="Frolova G.M."/>
            <person name="Mikhailov V.V."/>
        </authorList>
    </citation>
    <scope>NUCLEOTIDE SEQUENCE [LARGE SCALE GENOMIC DNA]</scope>
    <source>
        <strain evidence="1 2">KMM 3046</strain>
    </source>
</reference>
<dbReference type="InterPro" id="IPR038636">
    <property type="entry name" value="Wzi_sf"/>
</dbReference>